<sequence length="214" mass="23303">MPEPRSGKTPFPLRIVPPRFLDGAECSDGAEYSIAQRLSRHEHRPLVHVNADMRLILVQSPRNTPGDSVSYFAPQISWGRARPSRLSRRRGRPRPDHPHRIVPGAVRARCSCDCRPGGVMLTRGSPGALFDSVPGLHTGGAWAARVELIPARDRVLLVQGTRSCPPSNRSTSRIITSRIACNAVKDAPAQSASRSGYHGPRAVMGTTQTPSGRR</sequence>
<proteinExistence type="predicted"/>
<evidence type="ECO:0000256" key="1">
    <source>
        <dbReference type="SAM" id="MobiDB-lite"/>
    </source>
</evidence>
<evidence type="ECO:0000313" key="2">
    <source>
        <dbReference type="EMBL" id="MBB6335182.1"/>
    </source>
</evidence>
<comment type="caution">
    <text evidence="2">The sequence shown here is derived from an EMBL/GenBank/DDBJ whole genome shotgun (WGS) entry which is preliminary data.</text>
</comment>
<dbReference type="Proteomes" id="UP000617426">
    <property type="component" value="Unassembled WGS sequence"/>
</dbReference>
<feature type="compositionally biased region" description="Polar residues" evidence="1">
    <location>
        <begin position="205"/>
        <end position="214"/>
    </location>
</feature>
<gene>
    <name evidence="2" type="ORF">HD592_001747</name>
</gene>
<organism evidence="2 3">
    <name type="scientific">Schaalia hyovaginalis</name>
    <dbReference type="NCBI Taxonomy" id="29316"/>
    <lineage>
        <taxon>Bacteria</taxon>
        <taxon>Bacillati</taxon>
        <taxon>Actinomycetota</taxon>
        <taxon>Actinomycetes</taxon>
        <taxon>Actinomycetales</taxon>
        <taxon>Actinomycetaceae</taxon>
        <taxon>Schaalia</taxon>
    </lineage>
</organism>
<protein>
    <submittedName>
        <fullName evidence="2">Uncharacterized protein</fullName>
    </submittedName>
</protein>
<name>A0A923IXL3_9ACTO</name>
<feature type="region of interest" description="Disordered" evidence="1">
    <location>
        <begin position="187"/>
        <end position="214"/>
    </location>
</feature>
<reference evidence="2" key="1">
    <citation type="submission" date="2020-08" db="EMBL/GenBank/DDBJ databases">
        <title>Sequencing the genomes of 1000 actinobacteria strains.</title>
        <authorList>
            <person name="Klenk H.-P."/>
        </authorList>
    </citation>
    <scope>NUCLEOTIDE SEQUENCE</scope>
    <source>
        <strain evidence="2">DSM 10695</strain>
    </source>
</reference>
<dbReference type="AlphaFoldDB" id="A0A923IXL3"/>
<accession>A0A923IXL3</accession>
<dbReference type="EMBL" id="JACHMK010000001">
    <property type="protein sequence ID" value="MBB6335182.1"/>
    <property type="molecule type" value="Genomic_DNA"/>
</dbReference>
<evidence type="ECO:0000313" key="3">
    <source>
        <dbReference type="Proteomes" id="UP000617426"/>
    </source>
</evidence>
<keyword evidence="3" id="KW-1185">Reference proteome</keyword>